<organism evidence="7 8">
    <name type="scientific">Kribbella sancticallisti</name>
    <dbReference type="NCBI Taxonomy" id="460087"/>
    <lineage>
        <taxon>Bacteria</taxon>
        <taxon>Bacillati</taxon>
        <taxon>Actinomycetota</taxon>
        <taxon>Actinomycetes</taxon>
        <taxon>Propionibacteriales</taxon>
        <taxon>Kribbellaceae</taxon>
        <taxon>Kribbella</taxon>
    </lineage>
</organism>
<evidence type="ECO:0000256" key="2">
    <source>
        <dbReference type="ARBA" id="ARBA00022692"/>
    </source>
</evidence>
<evidence type="ECO:0000256" key="5">
    <source>
        <dbReference type="RuleBase" id="RU363032"/>
    </source>
</evidence>
<comment type="similarity">
    <text evidence="5">Belongs to the binding-protein-dependent transport system permease family.</text>
</comment>
<evidence type="ECO:0000256" key="3">
    <source>
        <dbReference type="ARBA" id="ARBA00022989"/>
    </source>
</evidence>
<feature type="transmembrane region" description="Helical" evidence="5">
    <location>
        <begin position="43"/>
        <end position="62"/>
    </location>
</feature>
<gene>
    <name evidence="7" type="ORF">GCM10009789_20020</name>
</gene>
<dbReference type="InterPro" id="IPR000515">
    <property type="entry name" value="MetI-like"/>
</dbReference>
<dbReference type="RefSeq" id="WP_344212166.1">
    <property type="nucleotide sequence ID" value="NZ_BAAAOS010000017.1"/>
</dbReference>
<dbReference type="PANTHER" id="PTHR43879">
    <property type="entry name" value="ABC TRANSPORTER PERMEASE PROTEIN"/>
    <property type="match status" value="1"/>
</dbReference>
<comment type="subcellular location">
    <subcellularLocation>
        <location evidence="5">Cell membrane</location>
        <topology evidence="5">Multi-pass membrane protein</topology>
    </subcellularLocation>
    <subcellularLocation>
        <location evidence="1">Membrane</location>
        <topology evidence="1">Multi-pass membrane protein</topology>
    </subcellularLocation>
</comment>
<dbReference type="InterPro" id="IPR035906">
    <property type="entry name" value="MetI-like_sf"/>
</dbReference>
<protein>
    <submittedName>
        <fullName evidence="7">Carbohydrate ABC transporter permease</fullName>
    </submittedName>
</protein>
<feature type="transmembrane region" description="Helical" evidence="5">
    <location>
        <begin position="132"/>
        <end position="150"/>
    </location>
</feature>
<evidence type="ECO:0000313" key="8">
    <source>
        <dbReference type="Proteomes" id="UP001500393"/>
    </source>
</evidence>
<dbReference type="SUPFAM" id="SSF161098">
    <property type="entry name" value="MetI-like"/>
    <property type="match status" value="1"/>
</dbReference>
<feature type="transmembrane region" description="Helical" evidence="5">
    <location>
        <begin position="212"/>
        <end position="233"/>
    </location>
</feature>
<name>A0ABN2CY15_9ACTN</name>
<comment type="caution">
    <text evidence="7">The sequence shown here is derived from an EMBL/GenBank/DDBJ whole genome shotgun (WGS) entry which is preliminary data.</text>
</comment>
<sequence length="305" mass="33362">MSAADVPAEAEAATGKAAAAISRKPRRNTIADGSTRTSRTVRYLLLLLFLLFVLTPVYVVLITSFKTSSDTTAAAQWSLPETWTLEPWRKAWDVLQPYMVRSLTLAVPAAIISSLFGSANGFVLARWRFPGANLVFAFILFGMFIPYQAVMLPLRQTFQELDVTRGVPTLLIAHVIYGLPICTLIFRNYYATIVPNEIIESARVDGAGLIQTYLRIILPISISGFVVTLIWQFTSVWNDFLFALFLTQQNNGPVTLGLAALAGGQKVDYAASMAGALITSFPTLLVYILLGRWFIGGLMAGALKG</sequence>
<dbReference type="EMBL" id="BAAAOS010000017">
    <property type="protein sequence ID" value="GAA1566518.1"/>
    <property type="molecule type" value="Genomic_DNA"/>
</dbReference>
<keyword evidence="2 5" id="KW-0812">Transmembrane</keyword>
<reference evidence="7 8" key="1">
    <citation type="journal article" date="2019" name="Int. J. Syst. Evol. Microbiol.">
        <title>The Global Catalogue of Microorganisms (GCM) 10K type strain sequencing project: providing services to taxonomists for standard genome sequencing and annotation.</title>
        <authorList>
            <consortium name="The Broad Institute Genomics Platform"/>
            <consortium name="The Broad Institute Genome Sequencing Center for Infectious Disease"/>
            <person name="Wu L."/>
            <person name="Ma J."/>
        </authorList>
    </citation>
    <scope>NUCLEOTIDE SEQUENCE [LARGE SCALE GENOMIC DNA]</scope>
    <source>
        <strain evidence="7 8">JCM 14969</strain>
    </source>
</reference>
<dbReference type="Proteomes" id="UP001500393">
    <property type="component" value="Unassembled WGS sequence"/>
</dbReference>
<evidence type="ECO:0000259" key="6">
    <source>
        <dbReference type="PROSITE" id="PS50928"/>
    </source>
</evidence>
<feature type="transmembrane region" description="Helical" evidence="5">
    <location>
        <begin position="269"/>
        <end position="290"/>
    </location>
</feature>
<feature type="transmembrane region" description="Helical" evidence="5">
    <location>
        <begin position="105"/>
        <end position="125"/>
    </location>
</feature>
<dbReference type="PROSITE" id="PS50928">
    <property type="entry name" value="ABC_TM1"/>
    <property type="match status" value="1"/>
</dbReference>
<keyword evidence="3 5" id="KW-1133">Transmembrane helix</keyword>
<dbReference type="Gene3D" id="1.10.3720.10">
    <property type="entry name" value="MetI-like"/>
    <property type="match status" value="1"/>
</dbReference>
<evidence type="ECO:0000256" key="1">
    <source>
        <dbReference type="ARBA" id="ARBA00004141"/>
    </source>
</evidence>
<feature type="domain" description="ABC transmembrane type-1" evidence="6">
    <location>
        <begin position="99"/>
        <end position="290"/>
    </location>
</feature>
<keyword evidence="4 5" id="KW-0472">Membrane</keyword>
<feature type="transmembrane region" description="Helical" evidence="5">
    <location>
        <begin position="170"/>
        <end position="191"/>
    </location>
</feature>
<evidence type="ECO:0000313" key="7">
    <source>
        <dbReference type="EMBL" id="GAA1566518.1"/>
    </source>
</evidence>
<proteinExistence type="inferred from homology"/>
<keyword evidence="5" id="KW-0813">Transport</keyword>
<evidence type="ECO:0000256" key="4">
    <source>
        <dbReference type="ARBA" id="ARBA00023136"/>
    </source>
</evidence>
<dbReference type="CDD" id="cd06261">
    <property type="entry name" value="TM_PBP2"/>
    <property type="match status" value="1"/>
</dbReference>
<dbReference type="PANTHER" id="PTHR43879:SF1">
    <property type="entry name" value="GLUCOSE IMPORT SYSTEM PERMEASE PROTEIN GLCU"/>
    <property type="match status" value="1"/>
</dbReference>
<dbReference type="Pfam" id="PF00528">
    <property type="entry name" value="BPD_transp_1"/>
    <property type="match status" value="1"/>
</dbReference>
<keyword evidence="8" id="KW-1185">Reference proteome</keyword>
<accession>A0ABN2CY15</accession>